<dbReference type="PANTHER" id="PTHR13621">
    <property type="entry name" value="PROLINE-RICH PROTEIN PRCC"/>
    <property type="match status" value="1"/>
</dbReference>
<evidence type="ECO:0008006" key="4">
    <source>
        <dbReference type="Google" id="ProtNLM"/>
    </source>
</evidence>
<dbReference type="PANTHER" id="PTHR13621:SF2">
    <property type="entry name" value="PROLINE-RICH PROTEIN PRCC"/>
    <property type="match status" value="1"/>
</dbReference>
<dbReference type="Proteomes" id="UP001175271">
    <property type="component" value="Unassembled WGS sequence"/>
</dbReference>
<dbReference type="AlphaFoldDB" id="A0AA39MBA8"/>
<feature type="region of interest" description="Disordered" evidence="1">
    <location>
        <begin position="112"/>
        <end position="132"/>
    </location>
</feature>
<evidence type="ECO:0000313" key="2">
    <source>
        <dbReference type="EMBL" id="KAK0427892.1"/>
    </source>
</evidence>
<accession>A0AA39MBA8</accession>
<dbReference type="GO" id="GO:0005634">
    <property type="term" value="C:nucleus"/>
    <property type="evidence" value="ECO:0007669"/>
    <property type="project" value="TreeGrafter"/>
</dbReference>
<feature type="region of interest" description="Disordered" evidence="1">
    <location>
        <begin position="144"/>
        <end position="306"/>
    </location>
</feature>
<evidence type="ECO:0000313" key="3">
    <source>
        <dbReference type="Proteomes" id="UP001175271"/>
    </source>
</evidence>
<organism evidence="2 3">
    <name type="scientific">Steinernema hermaphroditum</name>
    <dbReference type="NCBI Taxonomy" id="289476"/>
    <lineage>
        <taxon>Eukaryota</taxon>
        <taxon>Metazoa</taxon>
        <taxon>Ecdysozoa</taxon>
        <taxon>Nematoda</taxon>
        <taxon>Chromadorea</taxon>
        <taxon>Rhabditida</taxon>
        <taxon>Tylenchina</taxon>
        <taxon>Panagrolaimomorpha</taxon>
        <taxon>Strongyloidoidea</taxon>
        <taxon>Steinernematidae</taxon>
        <taxon>Steinernema</taxon>
    </lineage>
</organism>
<dbReference type="InterPro" id="IPR018800">
    <property type="entry name" value="PRCC"/>
</dbReference>
<name>A0AA39MBA8_9BILA</name>
<protein>
    <recommendedName>
        <fullName evidence="4">Proline-rich protein PRCC</fullName>
    </recommendedName>
</protein>
<keyword evidence="3" id="KW-1185">Reference proteome</keyword>
<dbReference type="EMBL" id="JAUCMV010000001">
    <property type="protein sequence ID" value="KAK0427892.1"/>
    <property type="molecule type" value="Genomic_DNA"/>
</dbReference>
<evidence type="ECO:0000256" key="1">
    <source>
        <dbReference type="SAM" id="MobiDB-lite"/>
    </source>
</evidence>
<comment type="caution">
    <text evidence="2">The sequence shown here is derived from an EMBL/GenBank/DDBJ whole genome shotgun (WGS) entry which is preliminary data.</text>
</comment>
<feature type="compositionally biased region" description="Low complexity" evidence="1">
    <location>
        <begin position="293"/>
        <end position="305"/>
    </location>
</feature>
<dbReference type="Pfam" id="PF10253">
    <property type="entry name" value="PRCC"/>
    <property type="match status" value="1"/>
</dbReference>
<gene>
    <name evidence="2" type="ORF">QR680_010479</name>
</gene>
<feature type="region of interest" description="Disordered" evidence="1">
    <location>
        <begin position="1"/>
        <end position="66"/>
    </location>
</feature>
<proteinExistence type="predicted"/>
<sequence>MNSLVAYGSNSDSSDDEGGDNCIVGQLVNQKPKQTEEKAGIESSSLLTEDDFDAVESGGNQDAADSLLGTLPAMTEALNAGNITTETGLEDFVTETKPWEVKLREKAEAKRQKLIAKRDKNSPTAKKSKGKVKIPAFAVKPVDEYDEEDDVTEMPTQEKKSIPGHGNSSSLSGLLSVLPAPKKSVKGKASNSQMFDFTMRPRTVPKKAEVVQPSNLPPTTTSIHTEQESDSDDELPSDFFGLSADPKRAKLDASASAEAATDFKIKVQPTTALRGDYGPARPPVVEEEEPERASSSGTSSRTRPANARDITDEKAFDLIYRNEMQPWGVSDRNAAEAVGNMVEVNMNARNEDIDVRATLLRNLNNRGVAEMAATITSTGPKPKATRDVNSKRKHQITYLAELAVARDEQLREQWSQNRQTKRLTKQKYGF</sequence>
<feature type="compositionally biased region" description="Low complexity" evidence="1">
    <location>
        <begin position="168"/>
        <end position="178"/>
    </location>
</feature>
<feature type="compositionally biased region" description="Polar residues" evidence="1">
    <location>
        <begin position="212"/>
        <end position="224"/>
    </location>
</feature>
<reference evidence="2" key="1">
    <citation type="submission" date="2023-06" db="EMBL/GenBank/DDBJ databases">
        <title>Genomic analysis of the entomopathogenic nematode Steinernema hermaphroditum.</title>
        <authorList>
            <person name="Schwarz E.M."/>
            <person name="Heppert J.K."/>
            <person name="Baniya A."/>
            <person name="Schwartz H.T."/>
            <person name="Tan C.-H."/>
            <person name="Antoshechkin I."/>
            <person name="Sternberg P.W."/>
            <person name="Goodrich-Blair H."/>
            <person name="Dillman A.R."/>
        </authorList>
    </citation>
    <scope>NUCLEOTIDE SEQUENCE</scope>
    <source>
        <strain evidence="2">PS9179</strain>
        <tissue evidence="2">Whole animal</tissue>
    </source>
</reference>
<feature type="compositionally biased region" description="Basic and acidic residues" evidence="1">
    <location>
        <begin position="112"/>
        <end position="121"/>
    </location>
</feature>